<keyword evidence="4" id="KW-0349">Heme</keyword>
<proteinExistence type="inferred from homology"/>
<dbReference type="GO" id="GO:0019645">
    <property type="term" value="P:anaerobic electron transport chain"/>
    <property type="evidence" value="ECO:0007669"/>
    <property type="project" value="TreeGrafter"/>
</dbReference>
<evidence type="ECO:0000256" key="2">
    <source>
        <dbReference type="ARBA" id="ARBA00009288"/>
    </source>
</evidence>
<evidence type="ECO:0000256" key="10">
    <source>
        <dbReference type="ARBA" id="ARBA00049131"/>
    </source>
</evidence>
<gene>
    <name evidence="13" type="ORF">CR194_09485</name>
</gene>
<dbReference type="GO" id="GO:0046872">
    <property type="term" value="F:metal ion binding"/>
    <property type="evidence" value="ECO:0007669"/>
    <property type="project" value="UniProtKB-KW"/>
</dbReference>
<evidence type="ECO:0000313" key="13">
    <source>
        <dbReference type="EMBL" id="PYZ93405.1"/>
    </source>
</evidence>
<evidence type="ECO:0000256" key="8">
    <source>
        <dbReference type="ARBA" id="ARBA00023002"/>
    </source>
</evidence>
<organism evidence="13 14">
    <name type="scientific">Salipaludibacillus keqinensis</name>
    <dbReference type="NCBI Taxonomy" id="2045207"/>
    <lineage>
        <taxon>Bacteria</taxon>
        <taxon>Bacillati</taxon>
        <taxon>Bacillota</taxon>
        <taxon>Bacilli</taxon>
        <taxon>Bacillales</taxon>
        <taxon>Bacillaceae</taxon>
    </lineage>
</organism>
<name>A0A323TV81_9BACI</name>
<dbReference type="PROSITE" id="PS51257">
    <property type="entry name" value="PROKAR_LIPOPROTEIN"/>
    <property type="match status" value="1"/>
</dbReference>
<dbReference type="Gene3D" id="1.10.1130.10">
    <property type="entry name" value="Flavocytochrome C3, Chain A"/>
    <property type="match status" value="1"/>
</dbReference>
<comment type="catalytic activity">
    <reaction evidence="10">
        <text>6 Fe(III)-[cytochrome c] + NH4(+) + 2 H2O = 6 Fe(II)-[cytochrome c] + nitrite + 8 H(+)</text>
        <dbReference type="Rhea" id="RHEA:13089"/>
        <dbReference type="Rhea" id="RHEA-COMP:10350"/>
        <dbReference type="Rhea" id="RHEA-COMP:14399"/>
        <dbReference type="ChEBI" id="CHEBI:15377"/>
        <dbReference type="ChEBI" id="CHEBI:15378"/>
        <dbReference type="ChEBI" id="CHEBI:16301"/>
        <dbReference type="ChEBI" id="CHEBI:28938"/>
        <dbReference type="ChEBI" id="CHEBI:29033"/>
        <dbReference type="ChEBI" id="CHEBI:29034"/>
        <dbReference type="EC" id="1.7.2.2"/>
    </reaction>
</comment>
<dbReference type="PIRSF" id="PIRSF000243">
    <property type="entry name" value="Cyt_c552"/>
    <property type="match status" value="1"/>
</dbReference>
<dbReference type="OrthoDB" id="9780421at2"/>
<dbReference type="GO" id="GO:0030288">
    <property type="term" value="C:outer membrane-bounded periplasmic space"/>
    <property type="evidence" value="ECO:0007669"/>
    <property type="project" value="TreeGrafter"/>
</dbReference>
<accession>A0A323TV81</accession>
<dbReference type="InterPro" id="IPR036280">
    <property type="entry name" value="Multihaem_cyt_sf"/>
</dbReference>
<dbReference type="InterPro" id="IPR003321">
    <property type="entry name" value="Cyt_c552"/>
</dbReference>
<evidence type="ECO:0000256" key="12">
    <source>
        <dbReference type="SAM" id="SignalP"/>
    </source>
</evidence>
<keyword evidence="5" id="KW-0479">Metal-binding</keyword>
<comment type="subcellular location">
    <subcellularLocation>
        <location evidence="1">Cell envelope</location>
    </subcellularLocation>
</comment>
<dbReference type="Gene3D" id="1.20.140.10">
    <property type="entry name" value="Butyryl-CoA Dehydrogenase, subunit A, domain 3"/>
    <property type="match status" value="1"/>
</dbReference>
<dbReference type="EC" id="1.7.2.2" evidence="3"/>
<sequence>MVKIMSFLSKKKVGFFISMLLSLAIISACANSEAAEEEDKTTGLSPDEILNTAFKEEFPLQYESYLKNMSPEDENTSKFVEEIEPNLPILFLNYGFSLEYNLTRGHTYAIEDVIDIVRTNEDSIGSCMTCKSTAVPVLIDEMGDDYWGASFEDEIVPRTMALGEGHEVDELGASGHLAIGCSDCHDPVTMELRITRPSFTNAMERRGIDVTEASKNDMRSYVCAQCHVEYYFEPENKKVTFPWDNGLKPEDMFEYFENQGLEEGFDYDWIHSISGAPMLKAQHPEFEQWSYGPHGEAGVSCSDCHMPYERVDGAKKITSHHWGSPMDNVEQTCRTCHSDKSESELVERVENIQESHLDAMHETQEHSVRAHYYVNRMITAGAPEDRIEEAQWYIRKGQLFWDIIAAENSDGFHNPQGGMDSMRTSSDASNQAIRIAIEELTKLEIDFDELEEEMENIIQTVYKEEDPFLKHTHATNDYFPNVLELEEQ</sequence>
<dbReference type="GO" id="GO:0042279">
    <property type="term" value="F:nitrite reductase (cytochrome, ammonia-forming) activity"/>
    <property type="evidence" value="ECO:0007669"/>
    <property type="project" value="UniProtKB-EC"/>
</dbReference>
<dbReference type="PANTHER" id="PTHR30633:SF0">
    <property type="entry name" value="CYTOCHROME C-552"/>
    <property type="match status" value="1"/>
</dbReference>
<keyword evidence="9" id="KW-0408">Iron</keyword>
<dbReference type="AlphaFoldDB" id="A0A323TV81"/>
<dbReference type="Pfam" id="PF02335">
    <property type="entry name" value="Cytochrom_C552"/>
    <property type="match status" value="1"/>
</dbReference>
<comment type="caution">
    <text evidence="13">The sequence shown here is derived from an EMBL/GenBank/DDBJ whole genome shotgun (WGS) entry which is preliminary data.</text>
</comment>
<reference evidence="13 14" key="1">
    <citation type="submission" date="2017-10" db="EMBL/GenBank/DDBJ databases">
        <title>Bacillus sp. nov., a halophilic bacterium isolated from a Keqin Lake.</title>
        <authorList>
            <person name="Wang H."/>
        </authorList>
    </citation>
    <scope>NUCLEOTIDE SEQUENCE [LARGE SCALE GENOMIC DNA]</scope>
    <source>
        <strain evidence="13 14">KQ-12</strain>
    </source>
</reference>
<evidence type="ECO:0000256" key="11">
    <source>
        <dbReference type="SAM" id="Coils"/>
    </source>
</evidence>
<keyword evidence="8" id="KW-0560">Oxidoreductase</keyword>
<comment type="similarity">
    <text evidence="2">Belongs to the cytochrome c-552 family.</text>
</comment>
<keyword evidence="7" id="KW-0106">Calcium</keyword>
<dbReference type="Proteomes" id="UP000248214">
    <property type="component" value="Unassembled WGS sequence"/>
</dbReference>
<keyword evidence="6 12" id="KW-0732">Signal</keyword>
<evidence type="ECO:0000313" key="14">
    <source>
        <dbReference type="Proteomes" id="UP000248214"/>
    </source>
</evidence>
<evidence type="ECO:0000256" key="1">
    <source>
        <dbReference type="ARBA" id="ARBA00004196"/>
    </source>
</evidence>
<evidence type="ECO:0000256" key="9">
    <source>
        <dbReference type="ARBA" id="ARBA00023004"/>
    </source>
</evidence>
<feature type="chain" id="PRO_5039422305" description="nitrite reductase (cytochrome; ammonia-forming)" evidence="12">
    <location>
        <begin position="31"/>
        <end position="488"/>
    </location>
</feature>
<dbReference type="PANTHER" id="PTHR30633">
    <property type="entry name" value="CYTOCHROME C-552 RESPIRATORY NITRITE REDUCTASE"/>
    <property type="match status" value="1"/>
</dbReference>
<feature type="signal peptide" evidence="12">
    <location>
        <begin position="1"/>
        <end position="30"/>
    </location>
</feature>
<evidence type="ECO:0000256" key="7">
    <source>
        <dbReference type="ARBA" id="ARBA00022837"/>
    </source>
</evidence>
<evidence type="ECO:0000256" key="4">
    <source>
        <dbReference type="ARBA" id="ARBA00022617"/>
    </source>
</evidence>
<feature type="coiled-coil region" evidence="11">
    <location>
        <begin position="433"/>
        <end position="460"/>
    </location>
</feature>
<dbReference type="CDD" id="cd00548">
    <property type="entry name" value="NrfA-like"/>
    <property type="match status" value="1"/>
</dbReference>
<dbReference type="SUPFAM" id="SSF48695">
    <property type="entry name" value="Multiheme cytochromes"/>
    <property type="match status" value="1"/>
</dbReference>
<keyword evidence="14" id="KW-1185">Reference proteome</keyword>
<dbReference type="GO" id="GO:0020037">
    <property type="term" value="F:heme binding"/>
    <property type="evidence" value="ECO:0007669"/>
    <property type="project" value="TreeGrafter"/>
</dbReference>
<evidence type="ECO:0000256" key="3">
    <source>
        <dbReference type="ARBA" id="ARBA00011887"/>
    </source>
</evidence>
<evidence type="ECO:0000256" key="6">
    <source>
        <dbReference type="ARBA" id="ARBA00022729"/>
    </source>
</evidence>
<evidence type="ECO:0000256" key="5">
    <source>
        <dbReference type="ARBA" id="ARBA00022723"/>
    </source>
</evidence>
<dbReference type="EMBL" id="PDOD01000002">
    <property type="protein sequence ID" value="PYZ93405.1"/>
    <property type="molecule type" value="Genomic_DNA"/>
</dbReference>
<keyword evidence="11" id="KW-0175">Coiled coil</keyword>
<protein>
    <recommendedName>
        <fullName evidence="3">nitrite reductase (cytochrome; ammonia-forming)</fullName>
        <ecNumber evidence="3">1.7.2.2</ecNumber>
    </recommendedName>
</protein>